<evidence type="ECO:0000313" key="3">
    <source>
        <dbReference type="Proteomes" id="UP001635817"/>
    </source>
</evidence>
<dbReference type="EMBL" id="JBKBDE010000004">
    <property type="protein sequence ID" value="MFN6551783.1"/>
    <property type="molecule type" value="Genomic_DNA"/>
</dbReference>
<dbReference type="Pfam" id="PF03992">
    <property type="entry name" value="ABM"/>
    <property type="match status" value="1"/>
</dbReference>
<name>A0ABW9LUT2_9MYCO</name>
<proteinExistence type="predicted"/>
<dbReference type="Gene3D" id="3.30.70.100">
    <property type="match status" value="1"/>
</dbReference>
<evidence type="ECO:0000259" key="1">
    <source>
        <dbReference type="Pfam" id="PF03992"/>
    </source>
</evidence>
<dbReference type="RefSeq" id="WP_409550364.1">
    <property type="nucleotide sequence ID" value="NZ_JBKBDE010000004.1"/>
</dbReference>
<organism evidence="2 3">
    <name type="scientific">Mycolicibacterium septicum</name>
    <dbReference type="NCBI Taxonomy" id="98668"/>
    <lineage>
        <taxon>Bacteria</taxon>
        <taxon>Bacillati</taxon>
        <taxon>Actinomycetota</taxon>
        <taxon>Actinomycetes</taxon>
        <taxon>Mycobacteriales</taxon>
        <taxon>Mycobacteriaceae</taxon>
        <taxon>Mycolicibacterium</taxon>
    </lineage>
</organism>
<keyword evidence="2" id="KW-0503">Monooxygenase</keyword>
<keyword evidence="3" id="KW-1185">Reference proteome</keyword>
<dbReference type="SUPFAM" id="SSF54909">
    <property type="entry name" value="Dimeric alpha+beta barrel"/>
    <property type="match status" value="1"/>
</dbReference>
<comment type="caution">
    <text evidence="2">The sequence shown here is derived from an EMBL/GenBank/DDBJ whole genome shotgun (WGS) entry which is preliminary data.</text>
</comment>
<evidence type="ECO:0000313" key="2">
    <source>
        <dbReference type="EMBL" id="MFN6551783.1"/>
    </source>
</evidence>
<dbReference type="GO" id="GO:0004497">
    <property type="term" value="F:monooxygenase activity"/>
    <property type="evidence" value="ECO:0007669"/>
    <property type="project" value="UniProtKB-KW"/>
</dbReference>
<dbReference type="InterPro" id="IPR011008">
    <property type="entry name" value="Dimeric_a/b-barrel"/>
</dbReference>
<dbReference type="EC" id="1.-.-.-" evidence="2"/>
<dbReference type="InterPro" id="IPR007138">
    <property type="entry name" value="ABM_dom"/>
</dbReference>
<gene>
    <name evidence="2" type="ORF">ACK4CP_15360</name>
</gene>
<feature type="domain" description="ABM" evidence="1">
    <location>
        <begin position="13"/>
        <end position="70"/>
    </location>
</feature>
<keyword evidence="2" id="KW-0560">Oxidoreductase</keyword>
<reference evidence="2 3" key="1">
    <citation type="submission" date="2024-12" db="EMBL/GenBank/DDBJ databases">
        <title>The coexistence of Mycolicibacterium septicum and Mycolicibacterium nivoides in clinical samples.</title>
        <authorList>
            <person name="Wang C."/>
            <person name="Feng Y."/>
            <person name="Zong Z."/>
        </authorList>
    </citation>
    <scope>NUCLEOTIDE SEQUENCE [LARGE SCALE GENOMIC DNA]</scope>
    <source>
        <strain evidence="2 3">120310</strain>
    </source>
</reference>
<dbReference type="Proteomes" id="UP001635817">
    <property type="component" value="Unassembled WGS sequence"/>
</dbReference>
<accession>A0ABW9LUT2</accession>
<protein>
    <submittedName>
        <fullName evidence="2">Quinol monooxygenase</fullName>
        <ecNumber evidence="2">1.-.-.-</ecNumber>
    </submittedName>
</protein>
<sequence length="115" mass="12029">MSEVQLRATFPSIASEKLEEFKALAEKAVVSVRGEAGALQYDWFLSDDQTTCVVFEKYASSEAVLAHLANAGGVIGQLAGLGGGLDLEVFGDVSPELRKALAAAGPPFYAPLLGL</sequence>